<protein>
    <recommendedName>
        <fullName evidence="11">C2H2-type domain-containing protein</fullName>
    </recommendedName>
</protein>
<evidence type="ECO:0000256" key="6">
    <source>
        <dbReference type="ARBA" id="ARBA00023015"/>
    </source>
</evidence>
<evidence type="ECO:0000256" key="8">
    <source>
        <dbReference type="ARBA" id="ARBA00023242"/>
    </source>
</evidence>
<feature type="compositionally biased region" description="Polar residues" evidence="10">
    <location>
        <begin position="65"/>
        <end position="74"/>
    </location>
</feature>
<dbReference type="GO" id="GO:0008270">
    <property type="term" value="F:zinc ion binding"/>
    <property type="evidence" value="ECO:0007669"/>
    <property type="project" value="UniProtKB-KW"/>
</dbReference>
<dbReference type="GO" id="GO:0005634">
    <property type="term" value="C:nucleus"/>
    <property type="evidence" value="ECO:0007669"/>
    <property type="project" value="UniProtKB-SubCell"/>
</dbReference>
<dbReference type="SMART" id="SM00355">
    <property type="entry name" value="ZnF_C2H2"/>
    <property type="match status" value="2"/>
</dbReference>
<dbReference type="OrthoDB" id="6077919at2759"/>
<dbReference type="Gene3D" id="3.30.160.60">
    <property type="entry name" value="Classic Zinc Finger"/>
    <property type="match status" value="1"/>
</dbReference>
<dbReference type="GeneID" id="101265240"/>
<feature type="compositionally biased region" description="Polar residues" evidence="10">
    <location>
        <begin position="36"/>
        <end position="47"/>
    </location>
</feature>
<dbReference type="OMA" id="WFSNNNA"/>
<keyword evidence="2" id="KW-0479">Metal-binding</keyword>
<gene>
    <name evidence="12" type="primary">LOC101265240</name>
</gene>
<organism evidence="12">
    <name type="scientific">Solanum lycopersicum</name>
    <name type="common">Tomato</name>
    <name type="synonym">Lycopersicon esculentum</name>
    <dbReference type="NCBI Taxonomy" id="4081"/>
    <lineage>
        <taxon>Eukaryota</taxon>
        <taxon>Viridiplantae</taxon>
        <taxon>Streptophyta</taxon>
        <taxon>Embryophyta</taxon>
        <taxon>Tracheophyta</taxon>
        <taxon>Spermatophyta</taxon>
        <taxon>Magnoliopsida</taxon>
        <taxon>eudicotyledons</taxon>
        <taxon>Gunneridae</taxon>
        <taxon>Pentapetalae</taxon>
        <taxon>asterids</taxon>
        <taxon>lamiids</taxon>
        <taxon>Solanales</taxon>
        <taxon>Solanaceae</taxon>
        <taxon>Solanoideae</taxon>
        <taxon>Solaneae</taxon>
        <taxon>Solanum</taxon>
        <taxon>Solanum subgen. Lycopersicon</taxon>
    </lineage>
</organism>
<evidence type="ECO:0000256" key="2">
    <source>
        <dbReference type="ARBA" id="ARBA00022723"/>
    </source>
</evidence>
<feature type="region of interest" description="Disordered" evidence="10">
    <location>
        <begin position="301"/>
        <end position="350"/>
    </location>
</feature>
<keyword evidence="7" id="KW-0804">Transcription</keyword>
<keyword evidence="3" id="KW-0677">Repeat</keyword>
<evidence type="ECO:0000256" key="4">
    <source>
        <dbReference type="ARBA" id="ARBA00022771"/>
    </source>
</evidence>
<dbReference type="PROSITE" id="PS50157">
    <property type="entry name" value="ZINC_FINGER_C2H2_2"/>
    <property type="match status" value="2"/>
</dbReference>
<evidence type="ECO:0000256" key="7">
    <source>
        <dbReference type="ARBA" id="ARBA00023163"/>
    </source>
</evidence>
<dbReference type="Gramene" id="Solyc05g055500.1.1">
    <property type="protein sequence ID" value="Solyc05g055500.1.1.1"/>
    <property type="gene ID" value="Solyc05g055500.1"/>
</dbReference>
<dbReference type="InterPro" id="IPR013087">
    <property type="entry name" value="Znf_C2H2_type"/>
</dbReference>
<name>A0A3Q7GQL2_SOLLC</name>
<dbReference type="SUPFAM" id="SSF57667">
    <property type="entry name" value="beta-beta-alpha zinc fingers"/>
    <property type="match status" value="1"/>
</dbReference>
<keyword evidence="13" id="KW-1185">Reference proteome</keyword>
<evidence type="ECO:0000259" key="11">
    <source>
        <dbReference type="PROSITE" id="PS50157"/>
    </source>
</evidence>
<evidence type="ECO:0000256" key="3">
    <source>
        <dbReference type="ARBA" id="ARBA00022737"/>
    </source>
</evidence>
<evidence type="ECO:0000256" key="5">
    <source>
        <dbReference type="ARBA" id="ARBA00022833"/>
    </source>
</evidence>
<feature type="region of interest" description="Disordered" evidence="10">
    <location>
        <begin position="1"/>
        <end position="23"/>
    </location>
</feature>
<dbReference type="PROSITE" id="PS00028">
    <property type="entry name" value="ZINC_FINGER_C2H2_1"/>
    <property type="match status" value="2"/>
</dbReference>
<dbReference type="FunCoup" id="A0A3Q7GQL2">
    <property type="interactions" value="18"/>
</dbReference>
<feature type="domain" description="C2H2-type" evidence="11">
    <location>
        <begin position="152"/>
        <end position="179"/>
    </location>
</feature>
<feature type="compositionally biased region" description="Low complexity" evidence="10">
    <location>
        <begin position="330"/>
        <end position="346"/>
    </location>
</feature>
<comment type="subcellular location">
    <subcellularLocation>
        <location evidence="1">Nucleus</location>
    </subcellularLocation>
</comment>
<reference evidence="12" key="2">
    <citation type="submission" date="2019-01" db="UniProtKB">
        <authorList>
            <consortium name="EnsemblPlants"/>
        </authorList>
    </citation>
    <scope>IDENTIFICATION</scope>
    <source>
        <strain evidence="12">cv. Heinz 1706</strain>
    </source>
</reference>
<evidence type="ECO:0000313" key="13">
    <source>
        <dbReference type="Proteomes" id="UP000004994"/>
    </source>
</evidence>
<dbReference type="Pfam" id="PF13912">
    <property type="entry name" value="zf-C2H2_6"/>
    <property type="match status" value="2"/>
</dbReference>
<feature type="domain" description="C2H2-type" evidence="11">
    <location>
        <begin position="247"/>
        <end position="274"/>
    </location>
</feature>
<dbReference type="PaxDb" id="4081-Solyc05g055500.1.1"/>
<dbReference type="PANTHER" id="PTHR26374">
    <property type="entry name" value="ZINC FINGER PROTEIN ZAT5"/>
    <property type="match status" value="1"/>
</dbReference>
<evidence type="ECO:0000256" key="10">
    <source>
        <dbReference type="SAM" id="MobiDB-lite"/>
    </source>
</evidence>
<reference evidence="12" key="1">
    <citation type="journal article" date="2012" name="Nature">
        <title>The tomato genome sequence provides insights into fleshy fruit evolution.</title>
        <authorList>
            <consortium name="Tomato Genome Consortium"/>
        </authorList>
    </citation>
    <scope>NUCLEOTIDE SEQUENCE [LARGE SCALE GENOMIC DNA]</scope>
    <source>
        <strain evidence="12">cv. Heinz 1706</strain>
    </source>
</reference>
<dbReference type="Proteomes" id="UP000004994">
    <property type="component" value="Chromosome 5"/>
</dbReference>
<evidence type="ECO:0000313" key="12">
    <source>
        <dbReference type="EnsemblPlants" id="Solyc05g055500.1.1.1"/>
    </source>
</evidence>
<keyword evidence="6" id="KW-0805">Transcription regulation</keyword>
<dbReference type="KEGG" id="sly:101265240"/>
<feature type="region of interest" description="Disordered" evidence="10">
    <location>
        <begin position="36"/>
        <end position="84"/>
    </location>
</feature>
<dbReference type="PANTHER" id="PTHR26374:SF378">
    <property type="entry name" value="C2H2-TYPE ZINC FINGER FAMILY PROTEIN"/>
    <property type="match status" value="1"/>
</dbReference>
<evidence type="ECO:0000256" key="9">
    <source>
        <dbReference type="PROSITE-ProRule" id="PRU00042"/>
    </source>
</evidence>
<dbReference type="STRING" id="4081.A0A3Q7GQL2"/>
<dbReference type="AlphaFoldDB" id="A0A3Q7GQL2"/>
<dbReference type="InParanoid" id="A0A3Q7GQL2"/>
<keyword evidence="5" id="KW-0862">Zinc</keyword>
<keyword evidence="8" id="KW-0539">Nucleus</keyword>
<dbReference type="EnsemblPlants" id="Solyc05g055500.1.1">
    <property type="protein sequence ID" value="Solyc05g055500.1.1.1"/>
    <property type="gene ID" value="Solyc05g055500.1"/>
</dbReference>
<keyword evidence="4 9" id="KW-0863">Zinc-finger</keyword>
<proteinExistence type="predicted"/>
<dbReference type="RefSeq" id="XP_010321336.1">
    <property type="nucleotide sequence ID" value="XM_010323034.4"/>
</dbReference>
<evidence type="ECO:0000256" key="1">
    <source>
        <dbReference type="ARBA" id="ARBA00004123"/>
    </source>
</evidence>
<dbReference type="InterPro" id="IPR036236">
    <property type="entry name" value="Znf_C2H2_sf"/>
</dbReference>
<sequence length="362" mass="40783">MEAPQEEVMGGVSKGKRTKRVRPQSLITFMTINNAHSSLTGDTNVDGTVNGEEVNDDDNNNNNDSSPPCTTSGKNFLDDDDVPTEEEEETAKCLILLSQGGHHHHHRRQTPPKKFFDLFNDDMGLYQTKFNSKRYVETTDLGNGAKVGTYVYECKTCNRTFSSFQALGGHRASHKKPKPLTIEPKKHPFFYFSDQDELSPPPATTTPTNYKYNNKLSPTLSPLSSQFNNINMESSPNYNKSQSPRIHKCSYCGAEFTSGQALGGHMRRHRGGANINNTILCLSPLSIDQEYANYNLKKPRNGLSLDLNLPAPQDYQNQSRNLQHPPKYPQEQAQKQQQEQQQEQQQTTLVLSTTPQLIDCHY</sequence>
<accession>A0A3Q7GQL2</accession>